<reference evidence="5" key="1">
    <citation type="submission" date="2023-01" db="EMBL/GenBank/DDBJ databases">
        <title>Key to firefly adult light organ development and bioluminescence: homeobox transcription factors regulate luciferase expression and transportation to peroxisome.</title>
        <authorList>
            <person name="Fu X."/>
        </authorList>
    </citation>
    <scope>NUCLEOTIDE SEQUENCE [LARGE SCALE GENOMIC DNA]</scope>
</reference>
<feature type="compositionally biased region" description="Acidic residues" evidence="1">
    <location>
        <begin position="35"/>
        <end position="48"/>
    </location>
</feature>
<gene>
    <name evidence="4" type="ORF">RN001_013678</name>
</gene>
<dbReference type="Proteomes" id="UP001353858">
    <property type="component" value="Unassembled WGS sequence"/>
</dbReference>
<evidence type="ECO:0000313" key="5">
    <source>
        <dbReference type="Proteomes" id="UP001353858"/>
    </source>
</evidence>
<evidence type="ECO:0000256" key="1">
    <source>
        <dbReference type="SAM" id="MobiDB-lite"/>
    </source>
</evidence>
<dbReference type="PANTHER" id="PTHR47055:SF3">
    <property type="entry name" value="PHORBOL-ESTER_DAG-TYPE DOMAIN-CONTAINING PROTEIN"/>
    <property type="match status" value="1"/>
</dbReference>
<dbReference type="GO" id="GO:0043565">
    <property type="term" value="F:sequence-specific DNA binding"/>
    <property type="evidence" value="ECO:0007669"/>
    <property type="project" value="TreeGrafter"/>
</dbReference>
<sequence length="239" mass="27267">MSSIKWHYSRPLSDTELHEISHQILSEDLPLDNNIDTDVEGSDNEENFETSLPNTFENSFKRSETDLTTSTEDESAEIADNRNTPKINILQNYAIVAGSCCSDKPDTSSCNVSNDRRLRSSVLESEQVEHEEEEERNNDIQDPANRIWKKKNVETILPNYYELEGLVEAFFAECETPTDVFRKVLGDVVEDITFQSNLYSVQKNKRLNLTENELLTFIGINFLMINFLTGNIIGMAVLT</sequence>
<dbReference type="PANTHER" id="PTHR47055">
    <property type="entry name" value="DDE_TNP_1_7 DOMAIN-CONTAINING PROTEIN"/>
    <property type="match status" value="1"/>
</dbReference>
<organism evidence="4 5">
    <name type="scientific">Aquatica leii</name>
    <dbReference type="NCBI Taxonomy" id="1421715"/>
    <lineage>
        <taxon>Eukaryota</taxon>
        <taxon>Metazoa</taxon>
        <taxon>Ecdysozoa</taxon>
        <taxon>Arthropoda</taxon>
        <taxon>Hexapoda</taxon>
        <taxon>Insecta</taxon>
        <taxon>Pterygota</taxon>
        <taxon>Neoptera</taxon>
        <taxon>Endopterygota</taxon>
        <taxon>Coleoptera</taxon>
        <taxon>Polyphaga</taxon>
        <taxon>Elateriformia</taxon>
        <taxon>Elateroidea</taxon>
        <taxon>Lampyridae</taxon>
        <taxon>Luciolinae</taxon>
        <taxon>Aquatica</taxon>
    </lineage>
</organism>
<keyword evidence="2" id="KW-0472">Membrane</keyword>
<keyword evidence="5" id="KW-1185">Reference proteome</keyword>
<dbReference type="InterPro" id="IPR052638">
    <property type="entry name" value="PiggyBac_TE-derived"/>
</dbReference>
<feature type="region of interest" description="Disordered" evidence="1">
    <location>
        <begin position="31"/>
        <end position="55"/>
    </location>
</feature>
<comment type="caution">
    <text evidence="4">The sequence shown here is derived from an EMBL/GenBank/DDBJ whole genome shotgun (WGS) entry which is preliminary data.</text>
</comment>
<feature type="transmembrane region" description="Helical" evidence="2">
    <location>
        <begin position="214"/>
        <end position="238"/>
    </location>
</feature>
<evidence type="ECO:0000256" key="2">
    <source>
        <dbReference type="SAM" id="Phobius"/>
    </source>
</evidence>
<dbReference type="InterPro" id="IPR029526">
    <property type="entry name" value="PGBD"/>
</dbReference>
<dbReference type="AlphaFoldDB" id="A0AAN7SLP8"/>
<proteinExistence type="predicted"/>
<evidence type="ECO:0000313" key="4">
    <source>
        <dbReference type="EMBL" id="KAK4874318.1"/>
    </source>
</evidence>
<dbReference type="EMBL" id="JARPUR010000006">
    <property type="protein sequence ID" value="KAK4874318.1"/>
    <property type="molecule type" value="Genomic_DNA"/>
</dbReference>
<keyword evidence="2" id="KW-0812">Transmembrane</keyword>
<accession>A0AAN7SLP8</accession>
<keyword evidence="2" id="KW-1133">Transmembrane helix</keyword>
<dbReference type="Pfam" id="PF13843">
    <property type="entry name" value="DDE_Tnp_1_7"/>
    <property type="match status" value="1"/>
</dbReference>
<protein>
    <recommendedName>
        <fullName evidence="3">PiggyBac transposable element-derived protein domain-containing protein</fullName>
    </recommendedName>
</protein>
<evidence type="ECO:0000259" key="3">
    <source>
        <dbReference type="Pfam" id="PF13843"/>
    </source>
</evidence>
<name>A0AAN7SLP8_9COLE</name>
<feature type="domain" description="PiggyBac transposable element-derived protein" evidence="3">
    <location>
        <begin position="176"/>
        <end position="224"/>
    </location>
</feature>